<accession>A0A0X8X0G0</accession>
<keyword evidence="1" id="KW-0732">Signal</keyword>
<dbReference type="Proteomes" id="UP000218263">
    <property type="component" value="Chromosome"/>
</dbReference>
<dbReference type="PROSITE" id="PS51257">
    <property type="entry name" value="PROKAR_LIPOPROTEIN"/>
    <property type="match status" value="1"/>
</dbReference>
<evidence type="ECO:0000313" key="2">
    <source>
        <dbReference type="EMBL" id="BAU53549.1"/>
    </source>
</evidence>
<evidence type="ECO:0000313" key="3">
    <source>
        <dbReference type="Proteomes" id="UP000218263"/>
    </source>
</evidence>
<gene>
    <name evidence="2" type="ORF">MgSA37_01718</name>
</gene>
<feature type="chain" id="PRO_5007071323" description="Lipoprotein" evidence="1">
    <location>
        <begin position="22"/>
        <end position="162"/>
    </location>
</feature>
<organism evidence="2 3">
    <name type="scientific">Mucilaginibacter gotjawali</name>
    <dbReference type="NCBI Taxonomy" id="1550579"/>
    <lineage>
        <taxon>Bacteria</taxon>
        <taxon>Pseudomonadati</taxon>
        <taxon>Bacteroidota</taxon>
        <taxon>Sphingobacteriia</taxon>
        <taxon>Sphingobacteriales</taxon>
        <taxon>Sphingobacteriaceae</taxon>
        <taxon>Mucilaginibacter</taxon>
    </lineage>
</organism>
<keyword evidence="3" id="KW-1185">Reference proteome</keyword>
<evidence type="ECO:0008006" key="4">
    <source>
        <dbReference type="Google" id="ProtNLM"/>
    </source>
</evidence>
<proteinExistence type="predicted"/>
<reference evidence="2 3" key="1">
    <citation type="submission" date="2015-12" db="EMBL/GenBank/DDBJ databases">
        <title>Genome sequence of Mucilaginibacter gotjawali.</title>
        <authorList>
            <person name="Lee J.S."/>
            <person name="Lee K.C."/>
            <person name="Kim K.K."/>
            <person name="Lee B.W."/>
        </authorList>
    </citation>
    <scope>NUCLEOTIDE SEQUENCE [LARGE SCALE GENOMIC DNA]</scope>
    <source>
        <strain evidence="2 3">SA3-7</strain>
    </source>
</reference>
<evidence type="ECO:0000256" key="1">
    <source>
        <dbReference type="SAM" id="SignalP"/>
    </source>
</evidence>
<feature type="signal peptide" evidence="1">
    <location>
        <begin position="1"/>
        <end position="21"/>
    </location>
</feature>
<name>A0A0X8X0G0_9SPHI</name>
<dbReference type="EMBL" id="AP017313">
    <property type="protein sequence ID" value="BAU53549.1"/>
    <property type="molecule type" value="Genomic_DNA"/>
</dbReference>
<protein>
    <recommendedName>
        <fullName evidence="4">Lipoprotein</fullName>
    </recommendedName>
</protein>
<dbReference type="KEGG" id="mgot:MgSA37_01718"/>
<sequence length="162" mass="17731">MYIMRSYILMLMAATGCFILAAGCTSTGHSRNKCGPCPLIAVQLPHMLFKVVDKTTGDNLFYGAGAPYKYSQLVMHHLVNGKPDSVVLRPDSTFNSFYMYINTVHNVDTVTMQIANLPQDIILFNTSNTGGCCSFLMLNSISYNGNVVFTSANGPNLVTLQK</sequence>
<dbReference type="AlphaFoldDB" id="A0A0X8X0G0"/>